<keyword evidence="1" id="KW-0812">Transmembrane</keyword>
<protein>
    <submittedName>
        <fullName evidence="2">ACP S-malonyltransferase</fullName>
    </submittedName>
</protein>
<evidence type="ECO:0000256" key="1">
    <source>
        <dbReference type="SAM" id="Phobius"/>
    </source>
</evidence>
<sequence length="134" mass="15182">MTGRNFLVDHNLRGHSLVLAGVLAASGWLDLISIRFILFEEVGLAVTSDDRVVWRYAQANQMILITANRSMKGKDSLEQVMREENTPTSLPVVTIGNIERLLAEPDYRDRCVNRLVDIVVNIEDYQGARRIFIP</sequence>
<gene>
    <name evidence="2" type="ORF">H6G40_01175</name>
</gene>
<feature type="transmembrane region" description="Helical" evidence="1">
    <location>
        <begin position="12"/>
        <end position="31"/>
    </location>
</feature>
<keyword evidence="3" id="KW-1185">Reference proteome</keyword>
<evidence type="ECO:0000313" key="2">
    <source>
        <dbReference type="EMBL" id="MBD2598900.1"/>
    </source>
</evidence>
<reference evidence="2 3" key="1">
    <citation type="journal article" date="2020" name="ISME J.">
        <title>Comparative genomics reveals insights into cyanobacterial evolution and habitat adaptation.</title>
        <authorList>
            <person name="Chen M.Y."/>
            <person name="Teng W.K."/>
            <person name="Zhao L."/>
            <person name="Hu C.X."/>
            <person name="Zhou Y.K."/>
            <person name="Han B.P."/>
            <person name="Song L.R."/>
            <person name="Shu W.S."/>
        </authorList>
    </citation>
    <scope>NUCLEOTIDE SEQUENCE [LARGE SCALE GENOMIC DNA]</scope>
    <source>
        <strain evidence="2 3">FACHB-1342</strain>
    </source>
</reference>
<proteinExistence type="predicted"/>
<dbReference type="EMBL" id="JACJSV010000002">
    <property type="protein sequence ID" value="MBD2598900.1"/>
    <property type="molecule type" value="Genomic_DNA"/>
</dbReference>
<accession>A0ABR8G724</accession>
<evidence type="ECO:0000313" key="3">
    <source>
        <dbReference type="Proteomes" id="UP000648873"/>
    </source>
</evidence>
<keyword evidence="1" id="KW-0472">Membrane</keyword>
<comment type="caution">
    <text evidence="2">The sequence shown here is derived from an EMBL/GenBank/DDBJ whole genome shotgun (WGS) entry which is preliminary data.</text>
</comment>
<organism evidence="2 3">
    <name type="scientific">Microcystis viridis FACHB-1342</name>
    <dbReference type="NCBI Taxonomy" id="2692900"/>
    <lineage>
        <taxon>Bacteria</taxon>
        <taxon>Bacillati</taxon>
        <taxon>Cyanobacteriota</taxon>
        <taxon>Cyanophyceae</taxon>
        <taxon>Oscillatoriophycideae</taxon>
        <taxon>Chroococcales</taxon>
        <taxon>Microcystaceae</taxon>
        <taxon>Microcystis</taxon>
    </lineage>
</organism>
<name>A0ABR8G724_MICVR</name>
<keyword evidence="1" id="KW-1133">Transmembrane helix</keyword>
<dbReference type="RefSeq" id="WP_069475649.1">
    <property type="nucleotide sequence ID" value="NZ_JACJSV010000002.1"/>
</dbReference>
<dbReference type="Proteomes" id="UP000648873">
    <property type="component" value="Unassembled WGS sequence"/>
</dbReference>